<dbReference type="EMBL" id="BTRK01000003">
    <property type="protein sequence ID" value="GMR43682.1"/>
    <property type="molecule type" value="Genomic_DNA"/>
</dbReference>
<dbReference type="Proteomes" id="UP001328107">
    <property type="component" value="Unassembled WGS sequence"/>
</dbReference>
<comment type="caution">
    <text evidence="1">The sequence shown here is derived from an EMBL/GenBank/DDBJ whole genome shotgun (WGS) entry which is preliminary data.</text>
</comment>
<dbReference type="AlphaFoldDB" id="A0AAN5CGM9"/>
<accession>A0AAN5CGM9</accession>
<proteinExistence type="predicted"/>
<sequence length="84" mass="9596">MSALAPRSVGAAVMLNCFTRKPGSPLARIANIFTNGRASVRMNNPKRRISSRMLFSSCFERWIIAGFERTKSLNQLFHVRRYFS</sequence>
<gene>
    <name evidence="1" type="ORF">PMAYCL1PPCAC_13877</name>
</gene>
<protein>
    <submittedName>
        <fullName evidence="1">Uncharacterized protein</fullName>
    </submittedName>
</protein>
<reference evidence="2" key="1">
    <citation type="submission" date="2022-10" db="EMBL/GenBank/DDBJ databases">
        <title>Genome assembly of Pristionchus species.</title>
        <authorList>
            <person name="Yoshida K."/>
            <person name="Sommer R.J."/>
        </authorList>
    </citation>
    <scope>NUCLEOTIDE SEQUENCE [LARGE SCALE GENOMIC DNA]</scope>
    <source>
        <strain evidence="2">RS5460</strain>
    </source>
</reference>
<keyword evidence="2" id="KW-1185">Reference proteome</keyword>
<evidence type="ECO:0000313" key="2">
    <source>
        <dbReference type="Proteomes" id="UP001328107"/>
    </source>
</evidence>
<organism evidence="1 2">
    <name type="scientific">Pristionchus mayeri</name>
    <dbReference type="NCBI Taxonomy" id="1317129"/>
    <lineage>
        <taxon>Eukaryota</taxon>
        <taxon>Metazoa</taxon>
        <taxon>Ecdysozoa</taxon>
        <taxon>Nematoda</taxon>
        <taxon>Chromadorea</taxon>
        <taxon>Rhabditida</taxon>
        <taxon>Rhabditina</taxon>
        <taxon>Diplogasteromorpha</taxon>
        <taxon>Diplogasteroidea</taxon>
        <taxon>Neodiplogasteridae</taxon>
        <taxon>Pristionchus</taxon>
    </lineage>
</organism>
<evidence type="ECO:0000313" key="1">
    <source>
        <dbReference type="EMBL" id="GMR43682.1"/>
    </source>
</evidence>
<name>A0AAN5CGM9_9BILA</name>
<feature type="non-terminal residue" evidence="1">
    <location>
        <position position="84"/>
    </location>
</feature>